<sequence length="112" mass="13116">MVDIPSFNGSMAIDEFLDWIAEIDRFFSYMETPPEKLVRLVACHLKGGASAWWEWIQSRRGRKGKGPIRTWYRIKYLLKREFLPQILNRSCFSSMNVVNRVIGLSMNTLRSS</sequence>
<organism evidence="1 2">
    <name type="scientific">Dioscorea alata</name>
    <name type="common">Purple yam</name>
    <dbReference type="NCBI Taxonomy" id="55571"/>
    <lineage>
        <taxon>Eukaryota</taxon>
        <taxon>Viridiplantae</taxon>
        <taxon>Streptophyta</taxon>
        <taxon>Embryophyta</taxon>
        <taxon>Tracheophyta</taxon>
        <taxon>Spermatophyta</taxon>
        <taxon>Magnoliopsida</taxon>
        <taxon>Liliopsida</taxon>
        <taxon>Dioscoreales</taxon>
        <taxon>Dioscoreaceae</taxon>
        <taxon>Dioscorea</taxon>
    </lineage>
</organism>
<evidence type="ECO:0000313" key="2">
    <source>
        <dbReference type="Proteomes" id="UP000827976"/>
    </source>
</evidence>
<keyword evidence="2" id="KW-1185">Reference proteome</keyword>
<dbReference type="Proteomes" id="UP000827976">
    <property type="component" value="Chromosome 12"/>
</dbReference>
<protein>
    <submittedName>
        <fullName evidence="1">Uncharacterized protein</fullName>
    </submittedName>
</protein>
<gene>
    <name evidence="1" type="ORF">IHE45_12G064300</name>
</gene>
<evidence type="ECO:0000313" key="1">
    <source>
        <dbReference type="EMBL" id="KAH7667521.1"/>
    </source>
</evidence>
<accession>A0ACB7V2X6</accession>
<name>A0ACB7V2X6_DIOAL</name>
<proteinExistence type="predicted"/>
<reference evidence="2" key="1">
    <citation type="journal article" date="2022" name="Nat. Commun.">
        <title>Chromosome evolution and the genetic basis of agronomically important traits in greater yam.</title>
        <authorList>
            <person name="Bredeson J.V."/>
            <person name="Lyons J.B."/>
            <person name="Oniyinde I.O."/>
            <person name="Okereke N.R."/>
            <person name="Kolade O."/>
            <person name="Nnabue I."/>
            <person name="Nwadili C.O."/>
            <person name="Hribova E."/>
            <person name="Parker M."/>
            <person name="Nwogha J."/>
            <person name="Shu S."/>
            <person name="Carlson J."/>
            <person name="Kariba R."/>
            <person name="Muthemba S."/>
            <person name="Knop K."/>
            <person name="Barton G.J."/>
            <person name="Sherwood A.V."/>
            <person name="Lopez-Montes A."/>
            <person name="Asiedu R."/>
            <person name="Jamnadass R."/>
            <person name="Muchugi A."/>
            <person name="Goodstein D."/>
            <person name="Egesi C.N."/>
            <person name="Featherston J."/>
            <person name="Asfaw A."/>
            <person name="Simpson G.G."/>
            <person name="Dolezel J."/>
            <person name="Hendre P.S."/>
            <person name="Van Deynze A."/>
            <person name="Kumar P.L."/>
            <person name="Obidiegwu J.E."/>
            <person name="Bhattacharjee R."/>
            <person name="Rokhsar D.S."/>
        </authorList>
    </citation>
    <scope>NUCLEOTIDE SEQUENCE [LARGE SCALE GENOMIC DNA]</scope>
    <source>
        <strain evidence="2">cv. TDa95/00328</strain>
    </source>
</reference>
<comment type="caution">
    <text evidence="1">The sequence shown here is derived from an EMBL/GenBank/DDBJ whole genome shotgun (WGS) entry which is preliminary data.</text>
</comment>
<dbReference type="EMBL" id="CM037022">
    <property type="protein sequence ID" value="KAH7667521.1"/>
    <property type="molecule type" value="Genomic_DNA"/>
</dbReference>